<gene>
    <name evidence="1" type="ORF">VOLCADRAFT_107524</name>
</gene>
<keyword evidence="2" id="KW-1185">Reference proteome</keyword>
<accession>D8UEL8</accession>
<protein>
    <submittedName>
        <fullName evidence="1">Uncharacterized protein</fullName>
    </submittedName>
</protein>
<dbReference type="GeneID" id="9622874"/>
<dbReference type="eggNOG" id="ENOG502QPZ7">
    <property type="taxonomic scope" value="Eukaryota"/>
</dbReference>
<dbReference type="RefSeq" id="XP_002957104.1">
    <property type="nucleotide sequence ID" value="XM_002957058.1"/>
</dbReference>
<dbReference type="EMBL" id="GL378389">
    <property type="protein sequence ID" value="EFJ41906.1"/>
    <property type="molecule type" value="Genomic_DNA"/>
</dbReference>
<dbReference type="Proteomes" id="UP000001058">
    <property type="component" value="Unassembled WGS sequence"/>
</dbReference>
<name>D8UEL8_VOLCA</name>
<dbReference type="AlphaFoldDB" id="D8UEL8"/>
<sequence length="166" mass="18313">MNLGNSQTWTAIEPWLSSSGCLVQSNQGKLVRSNASTVVIDARFSASVTGMPIMLASPINGARCCWITFHGLLITGFATYLVVITTRELANVREAKRAKPGPKPSAVLDYFEEVGDYSSSSKRYARKCKFINVEALLRTTFPWFDWTKQPLELNPGQKAMSFAVGE</sequence>
<reference evidence="1 2" key="1">
    <citation type="journal article" date="2010" name="Science">
        <title>Genomic analysis of organismal complexity in the multicellular green alga Volvox carteri.</title>
        <authorList>
            <person name="Prochnik S.E."/>
            <person name="Umen J."/>
            <person name="Nedelcu A.M."/>
            <person name="Hallmann A."/>
            <person name="Miller S.M."/>
            <person name="Nishii I."/>
            <person name="Ferris P."/>
            <person name="Kuo A."/>
            <person name="Mitros T."/>
            <person name="Fritz-Laylin L.K."/>
            <person name="Hellsten U."/>
            <person name="Chapman J."/>
            <person name="Simakov O."/>
            <person name="Rensing S.A."/>
            <person name="Terry A."/>
            <person name="Pangilinan J."/>
            <person name="Kapitonov V."/>
            <person name="Jurka J."/>
            <person name="Salamov A."/>
            <person name="Shapiro H."/>
            <person name="Schmutz J."/>
            <person name="Grimwood J."/>
            <person name="Lindquist E."/>
            <person name="Lucas S."/>
            <person name="Grigoriev I.V."/>
            <person name="Schmitt R."/>
            <person name="Kirk D."/>
            <person name="Rokhsar D.S."/>
        </authorList>
    </citation>
    <scope>NUCLEOTIDE SEQUENCE [LARGE SCALE GENOMIC DNA]</scope>
    <source>
        <strain evidence="2">f. Nagariensis / Eve</strain>
    </source>
</reference>
<dbReference type="InParanoid" id="D8UEL8"/>
<proteinExistence type="predicted"/>
<dbReference type="KEGG" id="vcn:VOLCADRAFT_107524"/>
<evidence type="ECO:0000313" key="2">
    <source>
        <dbReference type="Proteomes" id="UP000001058"/>
    </source>
</evidence>
<organism evidence="2">
    <name type="scientific">Volvox carteri f. nagariensis</name>
    <dbReference type="NCBI Taxonomy" id="3068"/>
    <lineage>
        <taxon>Eukaryota</taxon>
        <taxon>Viridiplantae</taxon>
        <taxon>Chlorophyta</taxon>
        <taxon>core chlorophytes</taxon>
        <taxon>Chlorophyceae</taxon>
        <taxon>CS clade</taxon>
        <taxon>Chlamydomonadales</taxon>
        <taxon>Volvocaceae</taxon>
        <taxon>Volvox</taxon>
    </lineage>
</organism>
<evidence type="ECO:0000313" key="1">
    <source>
        <dbReference type="EMBL" id="EFJ41906.1"/>
    </source>
</evidence>